<dbReference type="GO" id="GO:0008234">
    <property type="term" value="F:cysteine-type peptidase activity"/>
    <property type="evidence" value="ECO:0007669"/>
    <property type="project" value="UniProtKB-KW"/>
</dbReference>
<dbReference type="Proteomes" id="UP001176961">
    <property type="component" value="Unassembled WGS sequence"/>
</dbReference>
<feature type="chain" id="PRO_5041410159" description="Peptidase C1A papain C-terminal domain-containing protein" evidence="5">
    <location>
        <begin position="20"/>
        <end position="362"/>
    </location>
</feature>
<dbReference type="PROSITE" id="PS00139">
    <property type="entry name" value="THIOL_PROTEASE_CYS"/>
    <property type="match status" value="1"/>
</dbReference>
<feature type="signal peptide" evidence="5">
    <location>
        <begin position="1"/>
        <end position="19"/>
    </location>
</feature>
<dbReference type="InterPro" id="IPR013128">
    <property type="entry name" value="Peptidase_C1A"/>
</dbReference>
<organism evidence="7 8">
    <name type="scientific">Cylicocyclus nassatus</name>
    <name type="common">Nematode worm</name>
    <dbReference type="NCBI Taxonomy" id="53992"/>
    <lineage>
        <taxon>Eukaryota</taxon>
        <taxon>Metazoa</taxon>
        <taxon>Ecdysozoa</taxon>
        <taxon>Nematoda</taxon>
        <taxon>Chromadorea</taxon>
        <taxon>Rhabditida</taxon>
        <taxon>Rhabditina</taxon>
        <taxon>Rhabditomorpha</taxon>
        <taxon>Strongyloidea</taxon>
        <taxon>Strongylidae</taxon>
        <taxon>Cylicocyclus</taxon>
    </lineage>
</organism>
<dbReference type="Gene3D" id="3.90.70.10">
    <property type="entry name" value="Cysteine proteinases"/>
    <property type="match status" value="1"/>
</dbReference>
<sequence length="362" mass="40922">MMIVPCIVLAAVGAMAVKATPFDEQNEQAIEDYLNSGHLLYEVGAPTMSYKDFRSRLMDPKLDSEQDNNSLRKAPARLMAQDDDNDTLDIPESFDARKKWPECQSIKLVRNQGNCGSCWAVSAASVMSDRLCIASGGKIQTILSSTDIISCCNECPALPCNGVGLHDAFLPWKYMKSNGICSGGPYGGENVCKPYVFYPCVSPKEIDQYGPCNYNETSPKPMCEKRCKRGYGKSYKDDKVYGDYRKIDEFDNMAIQKEIMDNGPVQSTIVMYDKFREFQGRGIYHHKQDFLNMKGYHAVKIIGWGVEEREAKDKKFKVKYWLISNSWGSDWGEGGFFRIVREMVSNGCEIERHVYAGYPILQ</sequence>
<evidence type="ECO:0000259" key="6">
    <source>
        <dbReference type="SMART" id="SM00645"/>
    </source>
</evidence>
<proteinExistence type="inferred from homology"/>
<dbReference type="InterPro" id="IPR025660">
    <property type="entry name" value="Pept_his_AS"/>
</dbReference>
<dbReference type="Pfam" id="PF00112">
    <property type="entry name" value="Peptidase_C1"/>
    <property type="match status" value="1"/>
</dbReference>
<keyword evidence="4" id="KW-0788">Thiol protease</keyword>
<dbReference type="EMBL" id="CATQJL010000112">
    <property type="protein sequence ID" value="CAJ0594741.1"/>
    <property type="molecule type" value="Genomic_DNA"/>
</dbReference>
<reference evidence="7" key="1">
    <citation type="submission" date="2023-07" db="EMBL/GenBank/DDBJ databases">
        <authorList>
            <consortium name="CYATHOMIX"/>
        </authorList>
    </citation>
    <scope>NUCLEOTIDE SEQUENCE</scope>
    <source>
        <strain evidence="7">N/A</strain>
    </source>
</reference>
<dbReference type="SMART" id="SM00645">
    <property type="entry name" value="Pept_C1"/>
    <property type="match status" value="1"/>
</dbReference>
<keyword evidence="2" id="KW-0645">Protease</keyword>
<evidence type="ECO:0000313" key="8">
    <source>
        <dbReference type="Proteomes" id="UP001176961"/>
    </source>
</evidence>
<keyword evidence="8" id="KW-1185">Reference proteome</keyword>
<name>A0AA36M1N4_CYLNA</name>
<dbReference type="PROSITE" id="PS00639">
    <property type="entry name" value="THIOL_PROTEASE_HIS"/>
    <property type="match status" value="1"/>
</dbReference>
<evidence type="ECO:0000256" key="3">
    <source>
        <dbReference type="ARBA" id="ARBA00022801"/>
    </source>
</evidence>
<dbReference type="PANTHER" id="PTHR12411">
    <property type="entry name" value="CYSTEINE PROTEASE FAMILY C1-RELATED"/>
    <property type="match status" value="1"/>
</dbReference>
<dbReference type="InterPro" id="IPR000668">
    <property type="entry name" value="Peptidase_C1A_C"/>
</dbReference>
<comment type="caution">
    <text evidence="7">The sequence shown here is derived from an EMBL/GenBank/DDBJ whole genome shotgun (WGS) entry which is preliminary data.</text>
</comment>
<feature type="domain" description="Peptidase C1A papain C-terminal" evidence="6">
    <location>
        <begin position="90"/>
        <end position="358"/>
    </location>
</feature>
<accession>A0AA36M1N4</accession>
<evidence type="ECO:0000256" key="5">
    <source>
        <dbReference type="SAM" id="SignalP"/>
    </source>
</evidence>
<dbReference type="GO" id="GO:0006508">
    <property type="term" value="P:proteolysis"/>
    <property type="evidence" value="ECO:0007669"/>
    <property type="project" value="UniProtKB-KW"/>
</dbReference>
<dbReference type="SUPFAM" id="SSF54001">
    <property type="entry name" value="Cysteine proteinases"/>
    <property type="match status" value="1"/>
</dbReference>
<dbReference type="InterPro" id="IPR038765">
    <property type="entry name" value="Papain-like_cys_pep_sf"/>
</dbReference>
<evidence type="ECO:0000256" key="4">
    <source>
        <dbReference type="ARBA" id="ARBA00022807"/>
    </source>
</evidence>
<evidence type="ECO:0000256" key="1">
    <source>
        <dbReference type="ARBA" id="ARBA00008455"/>
    </source>
</evidence>
<dbReference type="CDD" id="cd02620">
    <property type="entry name" value="Peptidase_C1A_CathepsinB"/>
    <property type="match status" value="1"/>
</dbReference>
<keyword evidence="3" id="KW-0378">Hydrolase</keyword>
<dbReference type="PRINTS" id="PR00705">
    <property type="entry name" value="PAPAIN"/>
</dbReference>
<evidence type="ECO:0000313" key="7">
    <source>
        <dbReference type="EMBL" id="CAJ0594741.1"/>
    </source>
</evidence>
<keyword evidence="5" id="KW-0732">Signal</keyword>
<comment type="similarity">
    <text evidence="1">Belongs to the peptidase C1 family.</text>
</comment>
<dbReference type="InterPro" id="IPR000169">
    <property type="entry name" value="Pept_cys_AS"/>
</dbReference>
<gene>
    <name evidence="7" type="ORF">CYNAS_LOCUS6724</name>
</gene>
<evidence type="ECO:0000256" key="2">
    <source>
        <dbReference type="ARBA" id="ARBA00022670"/>
    </source>
</evidence>
<dbReference type="AlphaFoldDB" id="A0AA36M1N4"/>
<protein>
    <recommendedName>
        <fullName evidence="6">Peptidase C1A papain C-terminal domain-containing protein</fullName>
    </recommendedName>
</protein>